<dbReference type="AlphaFoldDB" id="A0A835MBE3"/>
<dbReference type="Gene3D" id="1.25.40.10">
    <property type="entry name" value="Tetratricopeptide repeat domain"/>
    <property type="match status" value="1"/>
</dbReference>
<dbReference type="Pfam" id="PF13431">
    <property type="entry name" value="TPR_17"/>
    <property type="match status" value="1"/>
</dbReference>
<evidence type="ECO:0000313" key="1">
    <source>
        <dbReference type="EMBL" id="KAF9626380.1"/>
    </source>
</evidence>
<sequence>MRLIRKDLMRFGLRWETLVQGRQLKFWTLTDMERRGKDSLRLEAPSLDDEVKETIDELGTDIAPGSNGFPYVLYKICWHFLKSDVMQVVMEFNDKGFLDWRLNTTFVTLIPKGAQGLEVYRPISLLRSVYKIITKVLAMRLKMIMGMNGLGGFLQVNIMVNDGWGLHEEGLLEEDKGWRWCGGGLLLFCYLHKYAKAIEDSEKAIALDPNFSKVYNHLGYVYCAQGKYRDAIDKGFAKGLYEM</sequence>
<proteinExistence type="predicted"/>
<gene>
    <name evidence="1" type="ORF">IFM89_033199</name>
</gene>
<accession>A0A835MBE3</accession>
<dbReference type="InterPro" id="IPR011990">
    <property type="entry name" value="TPR-like_helical_dom_sf"/>
</dbReference>
<organism evidence="1 2">
    <name type="scientific">Coptis chinensis</name>
    <dbReference type="NCBI Taxonomy" id="261450"/>
    <lineage>
        <taxon>Eukaryota</taxon>
        <taxon>Viridiplantae</taxon>
        <taxon>Streptophyta</taxon>
        <taxon>Embryophyta</taxon>
        <taxon>Tracheophyta</taxon>
        <taxon>Spermatophyta</taxon>
        <taxon>Magnoliopsida</taxon>
        <taxon>Ranunculales</taxon>
        <taxon>Ranunculaceae</taxon>
        <taxon>Coptidoideae</taxon>
        <taxon>Coptis</taxon>
    </lineage>
</organism>
<keyword evidence="2" id="KW-1185">Reference proteome</keyword>
<dbReference type="EMBL" id="JADFTS010000001">
    <property type="protein sequence ID" value="KAF9626380.1"/>
    <property type="molecule type" value="Genomic_DNA"/>
</dbReference>
<dbReference type="Proteomes" id="UP000631114">
    <property type="component" value="Unassembled WGS sequence"/>
</dbReference>
<comment type="caution">
    <text evidence="1">The sequence shown here is derived from an EMBL/GenBank/DDBJ whole genome shotgun (WGS) entry which is preliminary data.</text>
</comment>
<reference evidence="1 2" key="1">
    <citation type="submission" date="2020-10" db="EMBL/GenBank/DDBJ databases">
        <title>The Coptis chinensis genome and diversification of protoberbering-type alkaloids.</title>
        <authorList>
            <person name="Wang B."/>
            <person name="Shu S."/>
            <person name="Song C."/>
            <person name="Liu Y."/>
        </authorList>
    </citation>
    <scope>NUCLEOTIDE SEQUENCE [LARGE SCALE GENOMIC DNA]</scope>
    <source>
        <strain evidence="1">HL-2020</strain>
        <tissue evidence="1">Leaf</tissue>
    </source>
</reference>
<dbReference type="PANTHER" id="PTHR19446">
    <property type="entry name" value="REVERSE TRANSCRIPTASES"/>
    <property type="match status" value="1"/>
</dbReference>
<evidence type="ECO:0000313" key="2">
    <source>
        <dbReference type="Proteomes" id="UP000631114"/>
    </source>
</evidence>
<dbReference type="SUPFAM" id="SSF48452">
    <property type="entry name" value="TPR-like"/>
    <property type="match status" value="1"/>
</dbReference>
<name>A0A835MBE3_9MAGN</name>
<dbReference type="OrthoDB" id="1938551at2759"/>
<protein>
    <submittedName>
        <fullName evidence="1">Uncharacterized protein</fullName>
    </submittedName>
</protein>